<proteinExistence type="predicted"/>
<keyword evidence="3" id="KW-1185">Reference proteome</keyword>
<gene>
    <name evidence="2" type="ORF">KUCA_T00001922001</name>
</gene>
<evidence type="ECO:0008006" key="4">
    <source>
        <dbReference type="Google" id="ProtNLM"/>
    </source>
</evidence>
<dbReference type="EMBL" id="HG793126">
    <property type="protein sequence ID" value="CDK25951.1"/>
    <property type="molecule type" value="Genomic_DNA"/>
</dbReference>
<evidence type="ECO:0000313" key="2">
    <source>
        <dbReference type="EMBL" id="CDK25951.1"/>
    </source>
</evidence>
<dbReference type="HOGENOM" id="CLU_2133877_0_0_1"/>
<dbReference type="AlphaFoldDB" id="W6MIH7"/>
<reference evidence="2" key="1">
    <citation type="submission" date="2013-12" db="EMBL/GenBank/DDBJ databases">
        <authorList>
            <person name="Genoscope - CEA"/>
        </authorList>
    </citation>
    <scope>NUCLEOTIDE SEQUENCE</scope>
    <source>
        <strain evidence="2">CBS 1993</strain>
    </source>
</reference>
<accession>W6MIH7</accession>
<sequence>MADRWSDDWDLPAKVDGTASTKNKWGDSWDDAEITQGKSPGSKLNVELQKIPGANSMDAYYAKPKTPVVLKRVSPVVPEPANRTVAKVSLEQSQRDKEKLYEEKRRQIFAQKR</sequence>
<evidence type="ECO:0000313" key="3">
    <source>
        <dbReference type="Proteomes" id="UP000019384"/>
    </source>
</evidence>
<feature type="region of interest" description="Disordered" evidence="1">
    <location>
        <begin position="1"/>
        <end position="29"/>
    </location>
</feature>
<dbReference type="GeneID" id="34519349"/>
<organism evidence="2 3">
    <name type="scientific">Kuraishia capsulata CBS 1993</name>
    <dbReference type="NCBI Taxonomy" id="1382522"/>
    <lineage>
        <taxon>Eukaryota</taxon>
        <taxon>Fungi</taxon>
        <taxon>Dikarya</taxon>
        <taxon>Ascomycota</taxon>
        <taxon>Saccharomycotina</taxon>
        <taxon>Pichiomycetes</taxon>
        <taxon>Pichiales</taxon>
        <taxon>Pichiaceae</taxon>
        <taxon>Kuraishia</taxon>
    </lineage>
</organism>
<name>W6MIH7_9ASCO</name>
<dbReference type="Proteomes" id="UP000019384">
    <property type="component" value="Unassembled WGS sequence"/>
</dbReference>
<dbReference type="RefSeq" id="XP_022457961.1">
    <property type="nucleotide sequence ID" value="XM_022604151.1"/>
</dbReference>
<protein>
    <recommendedName>
        <fullName evidence="4">SUZ domain-containing protein</fullName>
    </recommendedName>
</protein>
<feature type="compositionally biased region" description="Basic and acidic residues" evidence="1">
    <location>
        <begin position="1"/>
        <end position="13"/>
    </location>
</feature>
<reference evidence="2" key="2">
    <citation type="submission" date="2014-02" db="EMBL/GenBank/DDBJ databases">
        <title>Complete DNA sequence of /Kuraishia capsulata/ illustrates novel genomic features among budding yeasts (/Saccharomycotina/).</title>
        <authorList>
            <person name="Morales L."/>
            <person name="Noel B."/>
            <person name="Porcel B."/>
            <person name="Marcet-Houben M."/>
            <person name="Hullo M-F."/>
            <person name="Sacerdot C."/>
            <person name="Tekaia F."/>
            <person name="Leh-Louis V."/>
            <person name="Despons L."/>
            <person name="Khanna V."/>
            <person name="Aury J-M."/>
            <person name="Barbe V."/>
            <person name="Couloux A."/>
            <person name="Labadie K."/>
            <person name="Pelletier E."/>
            <person name="Souciet J-L."/>
            <person name="Boekhout T."/>
            <person name="Gabaldon T."/>
            <person name="Wincker P."/>
            <person name="Dujon B."/>
        </authorList>
    </citation>
    <scope>NUCLEOTIDE SEQUENCE</scope>
    <source>
        <strain evidence="2">CBS 1993</strain>
    </source>
</reference>
<evidence type="ECO:0000256" key="1">
    <source>
        <dbReference type="SAM" id="MobiDB-lite"/>
    </source>
</evidence>